<dbReference type="OrthoDB" id="7210418at2"/>
<proteinExistence type="predicted"/>
<protein>
    <submittedName>
        <fullName evidence="1">Uncharacterized protein</fullName>
    </submittedName>
</protein>
<dbReference type="EMBL" id="FQVO01000015">
    <property type="protein sequence ID" value="SHF34759.1"/>
    <property type="molecule type" value="Genomic_DNA"/>
</dbReference>
<gene>
    <name evidence="1" type="ORF">SAMN05444408_11574</name>
</gene>
<dbReference type="STRING" id="1302685.SAMN05444408_11574"/>
<sequence length="335" mass="39291">MCAIYYKITYTKVPGLPKNFHDDYGLGYAYETDEYYVHFYGHNKNFYSIQASLALAEKKSTSQYHSLSEWVTYYFGATDINPIKNSIGRTIQGVWRPALYYTNDIHQGLKTNESERRLSQQALKILLEKLDDLFLYIEPTESSMSTYSHKTRELLILACTEVENFWMYYMQISNNPSERKNYNTKDYVKLKEKLHLGDYNFTLKSYPHIHDINPFKDWNENSPTNSLIWYDAYNKTKHNRTNNFCQATLLNALTAVIGNIVLYIVKYGPFSILEENGTFNSIINQHFSFELKNPLIETFYIPKIKDFANGGEGIFPLDAYNYKIILPYEMKQLVI</sequence>
<accession>A0A1M5AX11</accession>
<dbReference type="AlphaFoldDB" id="A0A1M5AX11"/>
<dbReference type="Proteomes" id="UP000184236">
    <property type="component" value="Unassembled WGS sequence"/>
</dbReference>
<name>A0A1M5AX11_9FLAO</name>
<reference evidence="2" key="1">
    <citation type="submission" date="2016-11" db="EMBL/GenBank/DDBJ databases">
        <authorList>
            <person name="Varghese N."/>
            <person name="Submissions S."/>
        </authorList>
    </citation>
    <scope>NUCLEOTIDE SEQUENCE [LARGE SCALE GENOMIC DNA]</scope>
    <source>
        <strain evidence="2">DSM 26898</strain>
    </source>
</reference>
<keyword evidence="2" id="KW-1185">Reference proteome</keyword>
<dbReference type="RefSeq" id="WP_072885893.1">
    <property type="nucleotide sequence ID" value="NZ_FQVO01000015.1"/>
</dbReference>
<evidence type="ECO:0000313" key="2">
    <source>
        <dbReference type="Proteomes" id="UP000184236"/>
    </source>
</evidence>
<evidence type="ECO:0000313" key="1">
    <source>
        <dbReference type="EMBL" id="SHF34759.1"/>
    </source>
</evidence>
<organism evidence="1 2">
    <name type="scientific">Chryseobacterium takakiae</name>
    <dbReference type="NCBI Taxonomy" id="1302685"/>
    <lineage>
        <taxon>Bacteria</taxon>
        <taxon>Pseudomonadati</taxon>
        <taxon>Bacteroidota</taxon>
        <taxon>Flavobacteriia</taxon>
        <taxon>Flavobacteriales</taxon>
        <taxon>Weeksellaceae</taxon>
        <taxon>Chryseobacterium group</taxon>
        <taxon>Chryseobacterium</taxon>
    </lineage>
</organism>